<keyword evidence="3" id="KW-1185">Reference proteome</keyword>
<protein>
    <submittedName>
        <fullName evidence="2">SAM-dependent methyltransferase</fullName>
    </submittedName>
</protein>
<reference evidence="2 3" key="1">
    <citation type="submission" date="2020-08" db="EMBL/GenBank/DDBJ databases">
        <title>Genomic Encyclopedia of Type Strains, Phase IV (KMG-IV): sequencing the most valuable type-strain genomes for metagenomic binning, comparative biology and taxonomic classification.</title>
        <authorList>
            <person name="Goeker M."/>
        </authorList>
    </citation>
    <scope>NUCLEOTIDE SEQUENCE [LARGE SCALE GENOMIC DNA]</scope>
    <source>
        <strain evidence="2 3">YIM 65646</strain>
    </source>
</reference>
<dbReference type="CDD" id="cd02440">
    <property type="entry name" value="AdoMet_MTases"/>
    <property type="match status" value="1"/>
</dbReference>
<dbReference type="Gene3D" id="3.40.50.150">
    <property type="entry name" value="Vaccinia Virus protein VP39"/>
    <property type="match status" value="1"/>
</dbReference>
<dbReference type="Proteomes" id="UP000548476">
    <property type="component" value="Unassembled WGS sequence"/>
</dbReference>
<accession>A0A841FZG9</accession>
<dbReference type="InterPro" id="IPR029063">
    <property type="entry name" value="SAM-dependent_MTases_sf"/>
</dbReference>
<evidence type="ECO:0000259" key="1">
    <source>
        <dbReference type="Pfam" id="PF08242"/>
    </source>
</evidence>
<dbReference type="InterPro" id="IPR013217">
    <property type="entry name" value="Methyltransf_12"/>
</dbReference>
<dbReference type="Pfam" id="PF08242">
    <property type="entry name" value="Methyltransf_12"/>
    <property type="match status" value="1"/>
</dbReference>
<keyword evidence="2" id="KW-0489">Methyltransferase</keyword>
<keyword evidence="2" id="KW-0808">Transferase</keyword>
<dbReference type="EMBL" id="JACHGT010000014">
    <property type="protein sequence ID" value="MBB6037839.1"/>
    <property type="molecule type" value="Genomic_DNA"/>
</dbReference>
<proteinExistence type="predicted"/>
<dbReference type="RefSeq" id="WP_203686600.1">
    <property type="nucleotide sequence ID" value="NZ_BONT01000065.1"/>
</dbReference>
<evidence type="ECO:0000313" key="2">
    <source>
        <dbReference type="EMBL" id="MBB6037839.1"/>
    </source>
</evidence>
<evidence type="ECO:0000313" key="3">
    <source>
        <dbReference type="Proteomes" id="UP000548476"/>
    </source>
</evidence>
<dbReference type="AlphaFoldDB" id="A0A841FZG9"/>
<organism evidence="2 3">
    <name type="scientific">Phytomonospora endophytica</name>
    <dbReference type="NCBI Taxonomy" id="714109"/>
    <lineage>
        <taxon>Bacteria</taxon>
        <taxon>Bacillati</taxon>
        <taxon>Actinomycetota</taxon>
        <taxon>Actinomycetes</taxon>
        <taxon>Micromonosporales</taxon>
        <taxon>Micromonosporaceae</taxon>
        <taxon>Phytomonospora</taxon>
    </lineage>
</organism>
<comment type="caution">
    <text evidence="2">The sequence shown here is derived from an EMBL/GenBank/DDBJ whole genome shotgun (WGS) entry which is preliminary data.</text>
</comment>
<name>A0A841FZG9_9ACTN</name>
<dbReference type="PANTHER" id="PTHR43861">
    <property type="entry name" value="TRANS-ACONITATE 2-METHYLTRANSFERASE-RELATED"/>
    <property type="match status" value="1"/>
</dbReference>
<dbReference type="GO" id="GO:0008168">
    <property type="term" value="F:methyltransferase activity"/>
    <property type="evidence" value="ECO:0007669"/>
    <property type="project" value="UniProtKB-KW"/>
</dbReference>
<sequence length="409" mass="43758">MTSDPGMATLNAYGGDVIERFYDRHPYPPPPRDLDAVAAGDGGRFGQRVAHHLVWPGRPHTGAGRVLIAGCGTTQAARHALQRPGDEVVGVDVSSSGVEHTRRLADRYALGNLAVHRLAIEDVAELGQTFDHVVCTGVLHHLADPLAGLRALRGVLAPGGAVTLMVYAPYGRAGVYLMQDYCRRLGVTTGGDDLADLVATLRELPTAHPLGRLLRQSRDFGDDDSLADALLNPRDRAYTVPELLALLTAAGLRFGRWARQAPYLPDCGSISETPHAARIAALPGAEQYAALELFRGTLLRHTVIAFDHADETSGRVDFTDPEADGWRPIRVPTAIAVEDRLPPGAAAALLNRAHSETDLVTFVTAAELATFRRIDGTRTIGELGSGARSFVERLYRGDLVVLDASGATS</sequence>
<gene>
    <name evidence="2" type="ORF">HNR73_005719</name>
</gene>
<dbReference type="SUPFAM" id="SSF53335">
    <property type="entry name" value="S-adenosyl-L-methionine-dependent methyltransferases"/>
    <property type="match status" value="1"/>
</dbReference>
<dbReference type="GO" id="GO:0032259">
    <property type="term" value="P:methylation"/>
    <property type="evidence" value="ECO:0007669"/>
    <property type="project" value="UniProtKB-KW"/>
</dbReference>
<feature type="domain" description="Methyltransferase type 12" evidence="1">
    <location>
        <begin position="68"/>
        <end position="161"/>
    </location>
</feature>